<dbReference type="OrthoDB" id="429813at2759"/>
<comment type="subcellular location">
    <subcellularLocation>
        <location evidence="1">Membrane</location>
        <topology evidence="1">Multi-pass membrane protein</topology>
    </subcellularLocation>
</comment>
<evidence type="ECO:0000259" key="13">
    <source>
        <dbReference type="Pfam" id="PF07993"/>
    </source>
</evidence>
<dbReference type="Gene3D" id="3.40.50.720">
    <property type="entry name" value="NAD(P)-binding Rossmann-like Domain"/>
    <property type="match status" value="1"/>
</dbReference>
<dbReference type="EC" id="1.2.1.84" evidence="10"/>
<comment type="catalytic activity">
    <reaction evidence="9 10">
        <text>a long-chain fatty acyl-CoA + 2 NADPH + 2 H(+) = a long-chain primary fatty alcohol + 2 NADP(+) + CoA</text>
        <dbReference type="Rhea" id="RHEA:52716"/>
        <dbReference type="ChEBI" id="CHEBI:15378"/>
        <dbReference type="ChEBI" id="CHEBI:57287"/>
        <dbReference type="ChEBI" id="CHEBI:57783"/>
        <dbReference type="ChEBI" id="CHEBI:58349"/>
        <dbReference type="ChEBI" id="CHEBI:77396"/>
        <dbReference type="ChEBI" id="CHEBI:83139"/>
        <dbReference type="EC" id="1.2.1.84"/>
    </reaction>
</comment>
<dbReference type="InterPro" id="IPR036291">
    <property type="entry name" value="NAD(P)-bd_dom_sf"/>
</dbReference>
<reference evidence="15" key="1">
    <citation type="submission" date="2020-01" db="EMBL/GenBank/DDBJ databases">
        <title>Draft genome sequence of the Termite Coptotermes fromosanus.</title>
        <authorList>
            <person name="Itakura S."/>
            <person name="Yosikawa Y."/>
            <person name="Umezawa K."/>
        </authorList>
    </citation>
    <scope>NUCLEOTIDE SEQUENCE [LARGE SCALE GENOMIC DNA]</scope>
</reference>
<dbReference type="Proteomes" id="UP000502823">
    <property type="component" value="Unassembled WGS sequence"/>
</dbReference>
<evidence type="ECO:0000256" key="5">
    <source>
        <dbReference type="ARBA" id="ARBA00022857"/>
    </source>
</evidence>
<evidence type="ECO:0000256" key="10">
    <source>
        <dbReference type="RuleBase" id="RU363097"/>
    </source>
</evidence>
<keyword evidence="8 10" id="KW-0472">Membrane</keyword>
<evidence type="ECO:0000256" key="3">
    <source>
        <dbReference type="ARBA" id="ARBA00022516"/>
    </source>
</evidence>
<feature type="transmembrane region" description="Helical" evidence="10">
    <location>
        <begin position="444"/>
        <end position="464"/>
    </location>
</feature>
<keyword evidence="5 10" id="KW-0521">NADP</keyword>
<evidence type="ECO:0000256" key="9">
    <source>
        <dbReference type="ARBA" id="ARBA00052530"/>
    </source>
</evidence>
<gene>
    <name evidence="14" type="ORF">Cfor_05550</name>
</gene>
<dbReference type="InterPro" id="IPR026055">
    <property type="entry name" value="FAR"/>
</dbReference>
<feature type="transmembrane region" description="Helical" evidence="10">
    <location>
        <begin position="556"/>
        <end position="579"/>
    </location>
</feature>
<dbReference type="GO" id="GO:0102965">
    <property type="term" value="F:alcohol-forming long-chain fatty acyl-CoA reductase activity"/>
    <property type="evidence" value="ECO:0007669"/>
    <property type="project" value="UniProtKB-EC"/>
</dbReference>
<accession>A0A6L2PNC2</accession>
<dbReference type="PANTHER" id="PTHR11011">
    <property type="entry name" value="MALE STERILITY PROTEIN 2-RELATED"/>
    <property type="match status" value="1"/>
</dbReference>
<evidence type="ECO:0000259" key="12">
    <source>
        <dbReference type="Pfam" id="PF03015"/>
    </source>
</evidence>
<dbReference type="AlphaFoldDB" id="A0A6L2PNC2"/>
<evidence type="ECO:0000256" key="1">
    <source>
        <dbReference type="ARBA" id="ARBA00004141"/>
    </source>
</evidence>
<comment type="function">
    <text evidence="10">Catalyzes the reduction of fatty acyl-CoA to fatty alcohols.</text>
</comment>
<dbReference type="CDD" id="cd05236">
    <property type="entry name" value="FAR-N_SDR_e"/>
    <property type="match status" value="1"/>
</dbReference>
<evidence type="ECO:0000256" key="2">
    <source>
        <dbReference type="ARBA" id="ARBA00005928"/>
    </source>
</evidence>
<dbReference type="FunCoup" id="A0A6L2PNC2">
    <property type="interactions" value="51"/>
</dbReference>
<dbReference type="CDD" id="cd09071">
    <property type="entry name" value="FAR_C"/>
    <property type="match status" value="1"/>
</dbReference>
<evidence type="ECO:0000256" key="11">
    <source>
        <dbReference type="SAM" id="MobiDB-lite"/>
    </source>
</evidence>
<dbReference type="InParanoid" id="A0A6L2PNC2"/>
<dbReference type="SUPFAM" id="SSF51735">
    <property type="entry name" value="NAD(P)-binding Rossmann-fold domains"/>
    <property type="match status" value="1"/>
</dbReference>
<keyword evidence="6 10" id="KW-1133">Transmembrane helix</keyword>
<dbReference type="InterPro" id="IPR013120">
    <property type="entry name" value="FAR_NAD-bd"/>
</dbReference>
<comment type="caution">
    <text evidence="14">The sequence shown here is derived from an EMBL/GenBank/DDBJ whole genome shotgun (WGS) entry which is preliminary data.</text>
</comment>
<protein>
    <recommendedName>
        <fullName evidence="10">Fatty acyl-CoA reductase</fullName>
        <ecNumber evidence="10">1.2.1.84</ecNumber>
    </recommendedName>
</protein>
<dbReference type="GO" id="GO:0080019">
    <property type="term" value="F:alcohol-forming very long-chain fatty acyl-CoA reductase activity"/>
    <property type="evidence" value="ECO:0007669"/>
    <property type="project" value="InterPro"/>
</dbReference>
<sequence>MAHKDRTVNQGGSMVEENLARSIYVTTAGTDTSTPNCGKGKPSNETDVTLSCRGSSEVTSEVRGIASCERIPSMRTDKCYKAKTFQELYRGSEIQEFYRGANVLVTGGTGFMGKVLVEKLLRSCPHISNIYLLVRCKKGKDVASRIEELFNDPLFEKLKAEDNGFRKKVISVEGDCREPGLGLSPDDRERIVEHVNIVFHMAATVRFDEKLPIAVATNVLGTRDLMLLCQDCTKIKAVVHVSTAYSYCNRSDIAEEFYDPPITGDRVVKLMECLDENTITAITPTLLGAWPNTYTYTKAIAEDTVRTLARDLPVGLFRPSIILCTRSDPLPGWIDNHYGPAGVVVGVGLGLIRTLHINEKTVGDMVPCDMAVNALLAAAWHIQERRRSGIEGIPVYNYVSSCENPITWDRYIKKSIEHSWQFPFEKSVWLVTLTNSNVYYLYKIYALFFHLLPAFVVDTVLFSVGQKPRAMKIYEKLHRFTGAISYFCTRQWKFSNQNVQQLWSMISEEDRKIFDFNICNLNWDRYLGESMMGVRKFLLKDDPRGHSDAMKKRYRLYWLHQGVKFPLILLFLWLCWLTTRTVFRLAGETAMIGKKIIT</sequence>
<keyword evidence="3 10" id="KW-0444">Lipid biosynthesis</keyword>
<evidence type="ECO:0000256" key="4">
    <source>
        <dbReference type="ARBA" id="ARBA00022692"/>
    </source>
</evidence>
<dbReference type="EMBL" id="BLKM01000468">
    <property type="protein sequence ID" value="GFG34093.1"/>
    <property type="molecule type" value="Genomic_DNA"/>
</dbReference>
<keyword evidence="15" id="KW-1185">Reference proteome</keyword>
<dbReference type="GO" id="GO:0016020">
    <property type="term" value="C:membrane"/>
    <property type="evidence" value="ECO:0007669"/>
    <property type="project" value="UniProtKB-SubCell"/>
</dbReference>
<dbReference type="PANTHER" id="PTHR11011:SF60">
    <property type="entry name" value="FATTY ACYL-COA REDUCTASE-RELATED"/>
    <property type="match status" value="1"/>
</dbReference>
<dbReference type="FunFam" id="3.40.50.720:FF:000143">
    <property type="entry name" value="Fatty acyl-CoA reductase"/>
    <property type="match status" value="1"/>
</dbReference>
<keyword evidence="7 10" id="KW-0443">Lipid metabolism</keyword>
<name>A0A6L2PNC2_COPFO</name>
<dbReference type="Pfam" id="PF03015">
    <property type="entry name" value="Sterile"/>
    <property type="match status" value="1"/>
</dbReference>
<evidence type="ECO:0000256" key="7">
    <source>
        <dbReference type="ARBA" id="ARBA00023098"/>
    </source>
</evidence>
<feature type="region of interest" description="Disordered" evidence="11">
    <location>
        <begin position="31"/>
        <end position="50"/>
    </location>
</feature>
<evidence type="ECO:0000256" key="8">
    <source>
        <dbReference type="ARBA" id="ARBA00023136"/>
    </source>
</evidence>
<dbReference type="Pfam" id="PF07993">
    <property type="entry name" value="NAD_binding_4"/>
    <property type="match status" value="1"/>
</dbReference>
<keyword evidence="4 10" id="KW-0812">Transmembrane</keyword>
<organism evidence="14 15">
    <name type="scientific">Coptotermes formosanus</name>
    <name type="common">Formosan subterranean termite</name>
    <dbReference type="NCBI Taxonomy" id="36987"/>
    <lineage>
        <taxon>Eukaryota</taxon>
        <taxon>Metazoa</taxon>
        <taxon>Ecdysozoa</taxon>
        <taxon>Arthropoda</taxon>
        <taxon>Hexapoda</taxon>
        <taxon>Insecta</taxon>
        <taxon>Pterygota</taxon>
        <taxon>Neoptera</taxon>
        <taxon>Polyneoptera</taxon>
        <taxon>Dictyoptera</taxon>
        <taxon>Blattodea</taxon>
        <taxon>Blattoidea</taxon>
        <taxon>Termitoidae</taxon>
        <taxon>Rhinotermitidae</taxon>
        <taxon>Coptotermes</taxon>
    </lineage>
</organism>
<comment type="similarity">
    <text evidence="2 10">Belongs to the fatty acyl-CoA reductase family.</text>
</comment>
<feature type="domain" description="Thioester reductase (TE)" evidence="13">
    <location>
        <begin position="105"/>
        <end position="374"/>
    </location>
</feature>
<dbReference type="GO" id="GO:0035336">
    <property type="term" value="P:long-chain fatty-acyl-CoA metabolic process"/>
    <property type="evidence" value="ECO:0007669"/>
    <property type="project" value="TreeGrafter"/>
</dbReference>
<feature type="domain" description="Fatty acyl-CoA reductase C-terminal" evidence="12">
    <location>
        <begin position="449"/>
        <end position="541"/>
    </location>
</feature>
<keyword evidence="10" id="KW-0560">Oxidoreductase</keyword>
<dbReference type="GO" id="GO:0005777">
    <property type="term" value="C:peroxisome"/>
    <property type="evidence" value="ECO:0007669"/>
    <property type="project" value="TreeGrafter"/>
</dbReference>
<evidence type="ECO:0000256" key="6">
    <source>
        <dbReference type="ARBA" id="ARBA00022989"/>
    </source>
</evidence>
<proteinExistence type="inferred from homology"/>
<dbReference type="InterPro" id="IPR033640">
    <property type="entry name" value="FAR_C"/>
</dbReference>
<evidence type="ECO:0000313" key="15">
    <source>
        <dbReference type="Proteomes" id="UP000502823"/>
    </source>
</evidence>
<evidence type="ECO:0000313" key="14">
    <source>
        <dbReference type="EMBL" id="GFG34093.1"/>
    </source>
</evidence>